<dbReference type="InterPro" id="IPR002657">
    <property type="entry name" value="BilAc:Na_symport/Acr3"/>
</dbReference>
<feature type="transmembrane region" description="Helical" evidence="5">
    <location>
        <begin position="133"/>
        <end position="153"/>
    </location>
</feature>
<evidence type="ECO:0000256" key="2">
    <source>
        <dbReference type="ARBA" id="ARBA00022692"/>
    </source>
</evidence>
<keyword evidence="7" id="KW-1185">Reference proteome</keyword>
<dbReference type="Gene3D" id="1.20.1530.20">
    <property type="match status" value="1"/>
</dbReference>
<keyword evidence="3 5" id="KW-1133">Transmembrane helix</keyword>
<feature type="transmembrane region" description="Helical" evidence="5">
    <location>
        <begin position="204"/>
        <end position="225"/>
    </location>
</feature>
<feature type="transmembrane region" description="Helical" evidence="5">
    <location>
        <begin position="173"/>
        <end position="192"/>
    </location>
</feature>
<keyword evidence="4 5" id="KW-0472">Membrane</keyword>
<sequence>MNIIRFCKNWTLPIAMVSGVLLYVVYVNIPALAPTKPFVARAVDIIQPLLIFTMLFLAFCKISLHDLRPCRWHLWLLLIQGGSFSLMALLLILLPHFPARILVEGAMLCMICPTATASAVVTRKLGGDAGHITTYIILANLLTSFLVPLLLPLVHPQPGVSFASAFTLTLGKVFPLLLCPFVAAILLRYLCPKLHARVAEYQDLSFYLWAVALTIAIAVTAKSVAHSDVSFWYQAGLAVISLVCCALQFIFGKRIGRVYGDSITAGQALGQKNTALAIWMGYTFFTPVTSLAAGFYSVWHNVVNSYQLYRKRKEEASSASE</sequence>
<dbReference type="InterPro" id="IPR038770">
    <property type="entry name" value="Na+/solute_symporter_sf"/>
</dbReference>
<evidence type="ECO:0000313" key="6">
    <source>
        <dbReference type="EMBL" id="MBD8002558.1"/>
    </source>
</evidence>
<evidence type="ECO:0000256" key="1">
    <source>
        <dbReference type="ARBA" id="ARBA00004141"/>
    </source>
</evidence>
<organism evidence="6 7">
    <name type="scientific">Phocaeicola faecium</name>
    <dbReference type="NCBI Taxonomy" id="2762213"/>
    <lineage>
        <taxon>Bacteria</taxon>
        <taxon>Pseudomonadati</taxon>
        <taxon>Bacteroidota</taxon>
        <taxon>Bacteroidia</taxon>
        <taxon>Bacteroidales</taxon>
        <taxon>Bacteroidaceae</taxon>
        <taxon>Phocaeicola</taxon>
    </lineage>
</organism>
<feature type="transmembrane region" description="Helical" evidence="5">
    <location>
        <begin position="45"/>
        <end position="62"/>
    </location>
</feature>
<dbReference type="Proteomes" id="UP000616346">
    <property type="component" value="Unassembled WGS sequence"/>
</dbReference>
<name>A0ABR8VCP4_9BACT</name>
<proteinExistence type="predicted"/>
<feature type="transmembrane region" description="Helical" evidence="5">
    <location>
        <begin position="74"/>
        <end position="95"/>
    </location>
</feature>
<feature type="transmembrane region" description="Helical" evidence="5">
    <location>
        <begin position="276"/>
        <end position="299"/>
    </location>
</feature>
<evidence type="ECO:0000256" key="4">
    <source>
        <dbReference type="ARBA" id="ARBA00023136"/>
    </source>
</evidence>
<feature type="transmembrane region" description="Helical" evidence="5">
    <location>
        <begin position="231"/>
        <end position="251"/>
    </location>
</feature>
<comment type="caution">
    <text evidence="6">The sequence shown here is derived from an EMBL/GenBank/DDBJ whole genome shotgun (WGS) entry which is preliminary data.</text>
</comment>
<evidence type="ECO:0000256" key="5">
    <source>
        <dbReference type="SAM" id="Phobius"/>
    </source>
</evidence>
<dbReference type="Pfam" id="PF01758">
    <property type="entry name" value="SBF"/>
    <property type="match status" value="1"/>
</dbReference>
<evidence type="ECO:0000256" key="3">
    <source>
        <dbReference type="ARBA" id="ARBA00022989"/>
    </source>
</evidence>
<reference evidence="6 7" key="1">
    <citation type="submission" date="2020-08" db="EMBL/GenBank/DDBJ databases">
        <title>A Genomic Blueprint of the Chicken Gut Microbiome.</title>
        <authorList>
            <person name="Gilroy R."/>
            <person name="Ravi A."/>
            <person name="Getino M."/>
            <person name="Pursley I."/>
            <person name="Horton D.L."/>
            <person name="Alikhan N.-F."/>
            <person name="Baker D."/>
            <person name="Gharbi K."/>
            <person name="Hall N."/>
            <person name="Watson M."/>
            <person name="Adriaenssens E.M."/>
            <person name="Foster-Nyarko E."/>
            <person name="Jarju S."/>
            <person name="Secka A."/>
            <person name="Antonio M."/>
            <person name="Oren A."/>
            <person name="Chaudhuri R."/>
            <person name="La Ragione R.M."/>
            <person name="Hildebrand F."/>
            <person name="Pallen M.J."/>
        </authorList>
    </citation>
    <scope>NUCLEOTIDE SEQUENCE [LARGE SCALE GENOMIC DNA]</scope>
    <source>
        <strain evidence="6 7">Sa1YUN3</strain>
    </source>
</reference>
<comment type="subcellular location">
    <subcellularLocation>
        <location evidence="1">Membrane</location>
        <topology evidence="1">Multi-pass membrane protein</topology>
    </subcellularLocation>
</comment>
<evidence type="ECO:0000313" key="7">
    <source>
        <dbReference type="Proteomes" id="UP000616346"/>
    </source>
</evidence>
<gene>
    <name evidence="6" type="ORF">H9626_10090</name>
</gene>
<feature type="transmembrane region" description="Helical" evidence="5">
    <location>
        <begin position="101"/>
        <end position="121"/>
    </location>
</feature>
<feature type="transmembrane region" description="Helical" evidence="5">
    <location>
        <begin position="12"/>
        <end position="33"/>
    </location>
</feature>
<dbReference type="RefSeq" id="WP_191710421.1">
    <property type="nucleotide sequence ID" value="NZ_JACSPQ010000011.1"/>
</dbReference>
<keyword evidence="2 5" id="KW-0812">Transmembrane</keyword>
<accession>A0ABR8VCP4</accession>
<dbReference type="EMBL" id="JACSPQ010000011">
    <property type="protein sequence ID" value="MBD8002558.1"/>
    <property type="molecule type" value="Genomic_DNA"/>
</dbReference>
<protein>
    <submittedName>
        <fullName evidence="6">Transporter</fullName>
    </submittedName>
</protein>